<feature type="domain" description="HTH lacI-type" evidence="6">
    <location>
        <begin position="2"/>
        <end position="56"/>
    </location>
</feature>
<dbReference type="Pfam" id="PF00532">
    <property type="entry name" value="Peripla_BP_1"/>
    <property type="match status" value="1"/>
</dbReference>
<dbReference type="PANTHER" id="PTHR30146:SF151">
    <property type="entry name" value="HTH-TYPE TRANSCRIPTIONAL REPRESSOR CYTR"/>
    <property type="match status" value="1"/>
</dbReference>
<keyword evidence="2" id="KW-0805">Transcription regulation</keyword>
<keyword evidence="8" id="KW-1185">Reference proteome</keyword>
<dbReference type="CDD" id="cd01392">
    <property type="entry name" value="HTH_LacI"/>
    <property type="match status" value="1"/>
</dbReference>
<reference evidence="7 8" key="1">
    <citation type="submission" date="2021-02" db="EMBL/GenBank/DDBJ databases">
        <authorList>
            <person name="Park J.-S."/>
        </authorList>
    </citation>
    <scope>NUCLEOTIDE SEQUENCE [LARGE SCALE GENOMIC DNA]</scope>
    <source>
        <strain evidence="7 8">188UL20-2</strain>
    </source>
</reference>
<keyword evidence="1" id="KW-0678">Repressor</keyword>
<keyword evidence="3 7" id="KW-0238">DNA-binding</keyword>
<dbReference type="InterPro" id="IPR001761">
    <property type="entry name" value="Peripla_BP/Lac1_sug-bd_dom"/>
</dbReference>
<dbReference type="Gene3D" id="3.40.50.2300">
    <property type="match status" value="2"/>
</dbReference>
<organism evidence="7 8">
    <name type="scientific">Vibrio ulleungensis</name>
    <dbReference type="NCBI Taxonomy" id="2807619"/>
    <lineage>
        <taxon>Bacteria</taxon>
        <taxon>Pseudomonadati</taxon>
        <taxon>Pseudomonadota</taxon>
        <taxon>Gammaproteobacteria</taxon>
        <taxon>Vibrionales</taxon>
        <taxon>Vibrionaceae</taxon>
        <taxon>Vibrio</taxon>
    </lineage>
</organism>
<dbReference type="InterPro" id="IPR028082">
    <property type="entry name" value="Peripla_BP_I"/>
</dbReference>
<dbReference type="NCBIfam" id="NF008269">
    <property type="entry name" value="PRK11041.1"/>
    <property type="match status" value="1"/>
</dbReference>
<dbReference type="EMBL" id="JAFEUM010000006">
    <property type="protein sequence ID" value="MBM7037776.1"/>
    <property type="molecule type" value="Genomic_DNA"/>
</dbReference>
<dbReference type="SUPFAM" id="SSF53822">
    <property type="entry name" value="Periplasmic binding protein-like I"/>
    <property type="match status" value="1"/>
</dbReference>
<evidence type="ECO:0000256" key="4">
    <source>
        <dbReference type="ARBA" id="ARBA00023163"/>
    </source>
</evidence>
<dbReference type="Proteomes" id="UP000809621">
    <property type="component" value="Unassembled WGS sequence"/>
</dbReference>
<keyword evidence="4" id="KW-0804">Transcription</keyword>
<gene>
    <name evidence="7" type="primary">cytR</name>
    <name evidence="7" type="ORF">JQC93_15310</name>
</gene>
<dbReference type="PROSITE" id="PS00356">
    <property type="entry name" value="HTH_LACI_1"/>
    <property type="match status" value="1"/>
</dbReference>
<dbReference type="RefSeq" id="WP_205159275.1">
    <property type="nucleotide sequence ID" value="NZ_JAFEUM010000006.1"/>
</dbReference>
<dbReference type="SUPFAM" id="SSF47413">
    <property type="entry name" value="lambda repressor-like DNA-binding domains"/>
    <property type="match status" value="1"/>
</dbReference>
<evidence type="ECO:0000259" key="6">
    <source>
        <dbReference type="PROSITE" id="PS50932"/>
    </source>
</evidence>
<dbReference type="InterPro" id="IPR000843">
    <property type="entry name" value="HTH_LacI"/>
</dbReference>
<feature type="region of interest" description="Disordered" evidence="5">
    <location>
        <begin position="331"/>
        <end position="351"/>
    </location>
</feature>
<dbReference type="PANTHER" id="PTHR30146">
    <property type="entry name" value="LACI-RELATED TRANSCRIPTIONAL REPRESSOR"/>
    <property type="match status" value="1"/>
</dbReference>
<accession>A0ABS2HM59</accession>
<evidence type="ECO:0000256" key="5">
    <source>
        <dbReference type="SAM" id="MobiDB-lite"/>
    </source>
</evidence>
<dbReference type="InterPro" id="IPR010982">
    <property type="entry name" value="Lambda_DNA-bd_dom_sf"/>
</dbReference>
<evidence type="ECO:0000313" key="7">
    <source>
        <dbReference type="EMBL" id="MBM7037776.1"/>
    </source>
</evidence>
<evidence type="ECO:0000256" key="1">
    <source>
        <dbReference type="ARBA" id="ARBA00022491"/>
    </source>
</evidence>
<dbReference type="Pfam" id="PF00356">
    <property type="entry name" value="LacI"/>
    <property type="match status" value="1"/>
</dbReference>
<dbReference type="PROSITE" id="PS50932">
    <property type="entry name" value="HTH_LACI_2"/>
    <property type="match status" value="1"/>
</dbReference>
<comment type="caution">
    <text evidence="7">The sequence shown here is derived from an EMBL/GenBank/DDBJ whole genome shotgun (WGS) entry which is preliminary data.</text>
</comment>
<name>A0ABS2HM59_9VIBR</name>
<proteinExistence type="predicted"/>
<dbReference type="GO" id="GO:0003677">
    <property type="term" value="F:DNA binding"/>
    <property type="evidence" value="ECO:0007669"/>
    <property type="project" value="UniProtKB-KW"/>
</dbReference>
<evidence type="ECO:0000256" key="2">
    <source>
        <dbReference type="ARBA" id="ARBA00023015"/>
    </source>
</evidence>
<dbReference type="CDD" id="cd06284">
    <property type="entry name" value="PBP1_LacI-like"/>
    <property type="match status" value="1"/>
</dbReference>
<dbReference type="SMART" id="SM00354">
    <property type="entry name" value="HTH_LACI"/>
    <property type="match status" value="1"/>
</dbReference>
<dbReference type="Gene3D" id="1.10.260.40">
    <property type="entry name" value="lambda repressor-like DNA-binding domains"/>
    <property type="match status" value="1"/>
</dbReference>
<protein>
    <submittedName>
        <fullName evidence="7">DNA-binding transcriptional regulator CytR</fullName>
    </submittedName>
</protein>
<evidence type="ECO:0000256" key="3">
    <source>
        <dbReference type="ARBA" id="ARBA00023125"/>
    </source>
</evidence>
<sequence length="351" mass="38108">MATMKDVADLAGVSTATVSRALMNPEKVSVSTRKRVEEAIVEAGYAPNSLARNLRRNESKTIVVIVPDICDTYFSEIIRGIEDAALEQGYLVLLGDASKHKGRENAFVNLVFTKQADGMILLGSDVPFDVSKEEQRNLPPLVMSCEYAPELELPTVHIDNLTAAYDIVNHLTSIGHRRVAQISGPRTSPLSNFRHRGYQQALRRSGGALDDGFTAYGDFSFDSGAQLAKELLSSSLAPTAIFCHNDAMAIGAMQTVKKMGLRIPEDISVVGFDDIQYSAYTDPPLTTVKQPRYEIGRESALMLLARLKGHSGSIPSKILEAKSVIRESTCPPASALEGSDEHPAEVNPATF</sequence>
<evidence type="ECO:0000313" key="8">
    <source>
        <dbReference type="Proteomes" id="UP000809621"/>
    </source>
</evidence>